<name>A0ABS9J0G8_9FLAO</name>
<protein>
    <recommendedName>
        <fullName evidence="4">PKD-like family protein</fullName>
    </recommendedName>
</protein>
<dbReference type="PROSITE" id="PS51257">
    <property type="entry name" value="PROKAR_LIPOPROTEIN"/>
    <property type="match status" value="1"/>
</dbReference>
<proteinExistence type="predicted"/>
<dbReference type="RefSeq" id="WP_236957894.1">
    <property type="nucleotide sequence ID" value="NZ_JAETXX010000001.1"/>
</dbReference>
<accession>A0ABS9J0G8</accession>
<comment type="caution">
    <text evidence="2">The sequence shown here is derived from an EMBL/GenBank/DDBJ whole genome shotgun (WGS) entry which is preliminary data.</text>
</comment>
<sequence>MFRYIKYSSLCSLIALALLFSCSKDLGNYDYKDINEIQITGLDSTYVSLFGEPIKIIPELDFSQDSEGADSNYTYEWFAINQDLSTLNTDKRTDIVNTRNLDLESLLLPPGNYDINYNVTDTNTGVQWHKTFTLIVESSIQKGLMVLNDVQGKARLDMISLVNEEYNPIYDVLDYTGSSLRLEGAPINVACYAYDYQFYGVYVNTTGNGTTKIHPESFDWDNTYRLSFEMLTNVPTDYGADFIEPVEGLQSFMYKDGDVFYYYRTRSIRYGVPINFIEADNAKFNAAPFIGYGDVTVLYDVDKKRFVRFTEGGSVSFEMPTGDLFDYNTGKDLIYMAKSSYNGGEVFAILKDPADAKFYLARIRSRRNIRQQYYGEIPDEVALQMDQADQFAISPDFGYIFYNVGGKVYEYDFNSQKSKLMIDKGAGNITVLQFERYAPYSKDLIVGSYDSGTTEGTIEVYKVPAVNGDLELSQSYSGFGKVVSVAYKTE</sequence>
<dbReference type="EMBL" id="JAETXX010000001">
    <property type="protein sequence ID" value="MCF8713936.1"/>
    <property type="molecule type" value="Genomic_DNA"/>
</dbReference>
<reference evidence="2 3" key="1">
    <citation type="submission" date="2021-01" db="EMBL/GenBank/DDBJ databases">
        <title>Genome sequencing of Joostella atrarenae M1-2 (= KCTC 23194).</title>
        <authorList>
            <person name="Zakaria M.R."/>
            <person name="Lam M.Q."/>
            <person name="Chong C.S."/>
        </authorList>
    </citation>
    <scope>NUCLEOTIDE SEQUENCE [LARGE SCALE GENOMIC DNA]</scope>
    <source>
        <strain evidence="2 3">M1-2</strain>
    </source>
</reference>
<organism evidence="2 3">
    <name type="scientific">Joostella atrarenae</name>
    <dbReference type="NCBI Taxonomy" id="679257"/>
    <lineage>
        <taxon>Bacteria</taxon>
        <taxon>Pseudomonadati</taxon>
        <taxon>Bacteroidota</taxon>
        <taxon>Flavobacteriia</taxon>
        <taxon>Flavobacteriales</taxon>
        <taxon>Flavobacteriaceae</taxon>
        <taxon>Joostella</taxon>
    </lineage>
</organism>
<evidence type="ECO:0000313" key="2">
    <source>
        <dbReference type="EMBL" id="MCF8713936.1"/>
    </source>
</evidence>
<keyword evidence="1" id="KW-0732">Signal</keyword>
<dbReference type="SUPFAM" id="SSF82171">
    <property type="entry name" value="DPP6 N-terminal domain-like"/>
    <property type="match status" value="1"/>
</dbReference>
<dbReference type="Proteomes" id="UP000829517">
    <property type="component" value="Unassembled WGS sequence"/>
</dbReference>
<dbReference type="InterPro" id="IPR032183">
    <property type="entry name" value="PKD-like"/>
</dbReference>
<evidence type="ECO:0000313" key="3">
    <source>
        <dbReference type="Proteomes" id="UP000829517"/>
    </source>
</evidence>
<feature type="signal peptide" evidence="1">
    <location>
        <begin position="1"/>
        <end position="23"/>
    </location>
</feature>
<evidence type="ECO:0000256" key="1">
    <source>
        <dbReference type="SAM" id="SignalP"/>
    </source>
</evidence>
<dbReference type="Pfam" id="PF16407">
    <property type="entry name" value="PKD_2"/>
    <property type="match status" value="1"/>
</dbReference>
<feature type="chain" id="PRO_5046466521" description="PKD-like family protein" evidence="1">
    <location>
        <begin position="24"/>
        <end position="490"/>
    </location>
</feature>
<keyword evidence="3" id="KW-1185">Reference proteome</keyword>
<evidence type="ECO:0008006" key="4">
    <source>
        <dbReference type="Google" id="ProtNLM"/>
    </source>
</evidence>
<gene>
    <name evidence="2" type="ORF">JM658_03765</name>
</gene>